<comment type="caution">
    <text evidence="2">The sequence shown here is derived from an EMBL/GenBank/DDBJ whole genome shotgun (WGS) entry which is preliminary data.</text>
</comment>
<keyword evidence="1" id="KW-0732">Signal</keyword>
<sequence>MKKLLLITFLFFAFHAKSQTTKPIDSFLGIKFGSSVAEVTAALKNRGGKISPGASPTLLSSSNISLGSRKAESFFVMFIDDKAYGAYFVFRPELEPQLIDYYNSLVSDISDVYGKGKSHKTFKQPYEDGNGFEVQAITTGNADYETIWTNENNKIFATIESDGSVVLIYSEGNLTEKATKQGKEKEKADF</sequence>
<gene>
    <name evidence="2" type="ORF">IDJ76_15945</name>
</gene>
<reference evidence="2" key="1">
    <citation type="submission" date="2020-09" db="EMBL/GenBank/DDBJ databases">
        <title>Novel species of Mucilaginibacter isolated from a glacier on the Tibetan Plateau.</title>
        <authorList>
            <person name="Liu Q."/>
            <person name="Xin Y.-H."/>
        </authorList>
    </citation>
    <scope>NUCLEOTIDE SEQUENCE</scope>
    <source>
        <strain evidence="2">ZB1P21</strain>
    </source>
</reference>
<organism evidence="2 3">
    <name type="scientific">Mucilaginibacter glaciei</name>
    <dbReference type="NCBI Taxonomy" id="2772109"/>
    <lineage>
        <taxon>Bacteria</taxon>
        <taxon>Pseudomonadati</taxon>
        <taxon>Bacteroidota</taxon>
        <taxon>Sphingobacteriia</taxon>
        <taxon>Sphingobacteriales</taxon>
        <taxon>Sphingobacteriaceae</taxon>
        <taxon>Mucilaginibacter</taxon>
    </lineage>
</organism>
<dbReference type="AlphaFoldDB" id="A0A926NM29"/>
<dbReference type="EMBL" id="JACWMX010000006">
    <property type="protein sequence ID" value="MBD1394604.1"/>
    <property type="molecule type" value="Genomic_DNA"/>
</dbReference>
<dbReference type="RefSeq" id="WP_191164340.1">
    <property type="nucleotide sequence ID" value="NZ_JACWMX010000006.1"/>
</dbReference>
<keyword evidence="3" id="KW-1185">Reference proteome</keyword>
<evidence type="ECO:0000313" key="2">
    <source>
        <dbReference type="EMBL" id="MBD1394604.1"/>
    </source>
</evidence>
<proteinExistence type="predicted"/>
<evidence type="ECO:0000256" key="1">
    <source>
        <dbReference type="SAM" id="SignalP"/>
    </source>
</evidence>
<evidence type="ECO:0000313" key="3">
    <source>
        <dbReference type="Proteomes" id="UP000619078"/>
    </source>
</evidence>
<protein>
    <submittedName>
        <fullName evidence="2">Uncharacterized protein</fullName>
    </submittedName>
</protein>
<feature type="signal peptide" evidence="1">
    <location>
        <begin position="1"/>
        <end position="18"/>
    </location>
</feature>
<feature type="chain" id="PRO_5038061372" evidence="1">
    <location>
        <begin position="19"/>
        <end position="190"/>
    </location>
</feature>
<dbReference type="Proteomes" id="UP000619078">
    <property type="component" value="Unassembled WGS sequence"/>
</dbReference>
<name>A0A926NM29_9SPHI</name>
<accession>A0A926NM29</accession>